<dbReference type="Proteomes" id="UP000251960">
    <property type="component" value="Chromosome 5"/>
</dbReference>
<evidence type="ECO:0000256" key="9">
    <source>
        <dbReference type="SAM" id="MobiDB-lite"/>
    </source>
</evidence>
<dbReference type="SUPFAM" id="SSF57850">
    <property type="entry name" value="RING/U-box"/>
    <property type="match status" value="1"/>
</dbReference>
<feature type="compositionally biased region" description="Basic and acidic residues" evidence="9">
    <location>
        <begin position="328"/>
        <end position="342"/>
    </location>
</feature>
<evidence type="ECO:0000256" key="6">
    <source>
        <dbReference type="ARBA" id="ARBA00022786"/>
    </source>
</evidence>
<organism evidence="11 12">
    <name type="scientific">Zea mays</name>
    <name type="common">Maize</name>
    <dbReference type="NCBI Taxonomy" id="4577"/>
    <lineage>
        <taxon>Eukaryota</taxon>
        <taxon>Viridiplantae</taxon>
        <taxon>Streptophyta</taxon>
        <taxon>Embryophyta</taxon>
        <taxon>Tracheophyta</taxon>
        <taxon>Spermatophyta</taxon>
        <taxon>Magnoliopsida</taxon>
        <taxon>Liliopsida</taxon>
        <taxon>Poales</taxon>
        <taxon>Poaceae</taxon>
        <taxon>PACMAD clade</taxon>
        <taxon>Panicoideae</taxon>
        <taxon>Andropogonodae</taxon>
        <taxon>Andropogoneae</taxon>
        <taxon>Tripsacinae</taxon>
        <taxon>Zea</taxon>
    </lineage>
</organism>
<keyword evidence="6" id="KW-0833">Ubl conjugation pathway</keyword>
<name>A0A3L6ESF9_MAIZE</name>
<keyword evidence="4" id="KW-0479">Metal-binding</keyword>
<evidence type="ECO:0000256" key="8">
    <source>
        <dbReference type="PROSITE-ProRule" id="PRU00175"/>
    </source>
</evidence>
<feature type="region of interest" description="Disordered" evidence="9">
    <location>
        <begin position="299"/>
        <end position="385"/>
    </location>
</feature>
<dbReference type="FunFam" id="3.30.40.10:FF:000022">
    <property type="entry name" value="E3 ubiquitin-protein ligase RING1-like"/>
    <property type="match status" value="1"/>
</dbReference>
<evidence type="ECO:0000313" key="11">
    <source>
        <dbReference type="EMBL" id="PWZ23926.1"/>
    </source>
</evidence>
<evidence type="ECO:0000256" key="5">
    <source>
        <dbReference type="ARBA" id="ARBA00022771"/>
    </source>
</evidence>
<dbReference type="PROSITE" id="PS50089">
    <property type="entry name" value="ZF_RING_2"/>
    <property type="match status" value="1"/>
</dbReference>
<evidence type="ECO:0000256" key="1">
    <source>
        <dbReference type="ARBA" id="ARBA00000900"/>
    </source>
</evidence>
<dbReference type="InterPro" id="IPR039525">
    <property type="entry name" value="RNF126-like_zinc-ribbon"/>
</dbReference>
<protein>
    <recommendedName>
        <fullName evidence="2">RING-type E3 ubiquitin transferase</fullName>
        <ecNumber evidence="2">2.3.2.27</ecNumber>
    </recommendedName>
</protein>
<dbReference type="GO" id="GO:0061630">
    <property type="term" value="F:ubiquitin protein ligase activity"/>
    <property type="evidence" value="ECO:0007669"/>
    <property type="project" value="UniProtKB-EC"/>
</dbReference>
<dbReference type="EC" id="2.3.2.27" evidence="2"/>
<dbReference type="InterPro" id="IPR001841">
    <property type="entry name" value="Znf_RING"/>
</dbReference>
<keyword evidence="3" id="KW-0808">Transferase</keyword>
<comment type="catalytic activity">
    <reaction evidence="1">
        <text>S-ubiquitinyl-[E2 ubiquitin-conjugating enzyme]-L-cysteine + [acceptor protein]-L-lysine = [E2 ubiquitin-conjugating enzyme]-L-cysteine + N(6)-ubiquitinyl-[acceptor protein]-L-lysine.</text>
        <dbReference type="EC" id="2.3.2.27"/>
    </reaction>
</comment>
<keyword evidence="5 8" id="KW-0863">Zinc-finger</keyword>
<comment type="caution">
    <text evidence="11">The sequence shown here is derived from an EMBL/GenBank/DDBJ whole genome shotgun (WGS) entry which is preliminary data.</text>
</comment>
<dbReference type="Pfam" id="PF13639">
    <property type="entry name" value="zf-RING_2"/>
    <property type="match status" value="1"/>
</dbReference>
<keyword evidence="7" id="KW-0862">Zinc</keyword>
<dbReference type="ExpressionAtlas" id="A0A3L6ESF9">
    <property type="expression patterns" value="baseline and differential"/>
</dbReference>
<dbReference type="CDD" id="cd16667">
    <property type="entry name" value="RING-H2_RNF126-like"/>
    <property type="match status" value="1"/>
</dbReference>
<evidence type="ECO:0000256" key="4">
    <source>
        <dbReference type="ARBA" id="ARBA00022723"/>
    </source>
</evidence>
<dbReference type="AlphaFoldDB" id="A0A3L6ESF9"/>
<feature type="compositionally biased region" description="Low complexity" evidence="9">
    <location>
        <begin position="310"/>
        <end position="324"/>
    </location>
</feature>
<feature type="region of interest" description="Disordered" evidence="9">
    <location>
        <begin position="76"/>
        <end position="107"/>
    </location>
</feature>
<gene>
    <name evidence="11" type="primary">RING1_3</name>
    <name evidence="11" type="ORF">Zm00014a_005787</name>
</gene>
<dbReference type="Pfam" id="PF14369">
    <property type="entry name" value="Zn_ribbon_19"/>
    <property type="match status" value="1"/>
</dbReference>
<dbReference type="GO" id="GO:0008270">
    <property type="term" value="F:zinc ion binding"/>
    <property type="evidence" value="ECO:0007669"/>
    <property type="project" value="UniProtKB-KW"/>
</dbReference>
<evidence type="ECO:0000256" key="7">
    <source>
        <dbReference type="ARBA" id="ARBA00022833"/>
    </source>
</evidence>
<evidence type="ECO:0000256" key="3">
    <source>
        <dbReference type="ARBA" id="ARBA00022679"/>
    </source>
</evidence>
<accession>A0A3L6ESF9</accession>
<dbReference type="PANTHER" id="PTHR15710:SF202">
    <property type="entry name" value="RING-TYPE E3 UBIQUITIN TRANSFERASE"/>
    <property type="match status" value="1"/>
</dbReference>
<dbReference type="SMART" id="SM00184">
    <property type="entry name" value="RING"/>
    <property type="match status" value="1"/>
</dbReference>
<sequence>MSTPAAAYYAAAARKQYFCYQCNRTVLIAASAAAAGELSCPECHGDFLEEVTVPAPTFIPLPFPFPFAPTTIPAASTTPAPAPAAGSGGSPSLSSSSSSAATSPSQPNDISSILNSFLGLGEQPIRVGGSASRAAAGTATPENEPEPFDPVMFFQNYIHSLVEGGANIQVLLDDASVTLGSGPGLGRIGGASFGDYFVGPGLEQLIEQLAENDPNRYGTPPAAKSALSSLPDVLVTHAMVAAAEGAECAVCKEDFSPGEVAKQMPCKHIYHTDCIVPWLELHNSCPICRFELPTDDPDYEGRKGTNPQPAVGVAAAASGSSTAAEGQMEERQENPRVVERRFNVSLPWPFSGLGGQTSQQNGNSGGSGSNSQGNAQDGDPPSNKN</sequence>
<feature type="domain" description="RING-type" evidence="10">
    <location>
        <begin position="248"/>
        <end position="289"/>
    </location>
</feature>
<dbReference type="EMBL" id="NCVQ01000006">
    <property type="protein sequence ID" value="PWZ23926.1"/>
    <property type="molecule type" value="Genomic_DNA"/>
</dbReference>
<proteinExistence type="predicted"/>
<dbReference type="Gene3D" id="3.30.40.10">
    <property type="entry name" value="Zinc/RING finger domain, C3HC4 (zinc finger)"/>
    <property type="match status" value="1"/>
</dbReference>
<evidence type="ECO:0000259" key="10">
    <source>
        <dbReference type="PROSITE" id="PS50089"/>
    </source>
</evidence>
<evidence type="ECO:0000256" key="2">
    <source>
        <dbReference type="ARBA" id="ARBA00012483"/>
    </source>
</evidence>
<dbReference type="InterPro" id="IPR013083">
    <property type="entry name" value="Znf_RING/FYVE/PHD"/>
</dbReference>
<dbReference type="PANTHER" id="PTHR15710">
    <property type="entry name" value="E3 UBIQUITIN-PROTEIN LIGASE PRAJA"/>
    <property type="match status" value="1"/>
</dbReference>
<evidence type="ECO:0000313" key="12">
    <source>
        <dbReference type="Proteomes" id="UP000251960"/>
    </source>
</evidence>
<reference evidence="11 12" key="1">
    <citation type="journal article" date="2018" name="Nat. Genet.">
        <title>Extensive intraspecific gene order and gene structural variations between Mo17 and other maize genomes.</title>
        <authorList>
            <person name="Sun S."/>
            <person name="Zhou Y."/>
            <person name="Chen J."/>
            <person name="Shi J."/>
            <person name="Zhao H."/>
            <person name="Zhao H."/>
            <person name="Song W."/>
            <person name="Zhang M."/>
            <person name="Cui Y."/>
            <person name="Dong X."/>
            <person name="Liu H."/>
            <person name="Ma X."/>
            <person name="Jiao Y."/>
            <person name="Wang B."/>
            <person name="Wei X."/>
            <person name="Stein J.C."/>
            <person name="Glaubitz J.C."/>
            <person name="Lu F."/>
            <person name="Yu G."/>
            <person name="Liang C."/>
            <person name="Fengler K."/>
            <person name="Li B."/>
            <person name="Rafalski A."/>
            <person name="Schnable P.S."/>
            <person name="Ware D.H."/>
            <person name="Buckler E.S."/>
            <person name="Lai J."/>
        </authorList>
    </citation>
    <scope>NUCLEOTIDE SEQUENCE [LARGE SCALE GENOMIC DNA]</scope>
    <source>
        <strain evidence="12">cv. Missouri 17</strain>
        <tissue evidence="11">Seedling</tissue>
    </source>
</reference>
<feature type="compositionally biased region" description="Low complexity" evidence="9">
    <location>
        <begin position="76"/>
        <end position="105"/>
    </location>
</feature>